<dbReference type="AlphaFoldDB" id="A0A161JJR1"/>
<organism evidence="2 3">
    <name type="scientific">Dyella thiooxydans</name>
    <dbReference type="NCBI Taxonomy" id="445710"/>
    <lineage>
        <taxon>Bacteria</taxon>
        <taxon>Pseudomonadati</taxon>
        <taxon>Pseudomonadota</taxon>
        <taxon>Gammaproteobacteria</taxon>
        <taxon>Lysobacterales</taxon>
        <taxon>Rhodanobacteraceae</taxon>
        <taxon>Dyella</taxon>
    </lineage>
</organism>
<evidence type="ECO:0000313" key="2">
    <source>
        <dbReference type="EMBL" id="AND71269.1"/>
    </source>
</evidence>
<dbReference type="PATRIC" id="fig|445710.3.peg.3812"/>
<name>A0A161JJR1_9GAMM</name>
<evidence type="ECO:0000256" key="1">
    <source>
        <dbReference type="SAM" id="MobiDB-lite"/>
    </source>
</evidence>
<sequence length="74" mass="7645">MGVHETLGGCGEDESRQCCAAARGLQQASHTLEFGRPDVRSSFPMQQPPSCRPTAASRTTPEGSTGAATTATPP</sequence>
<reference evidence="2 3" key="1">
    <citation type="submission" date="2016-02" db="EMBL/GenBank/DDBJ databases">
        <title>Complete genome sequencing and analysis of ATSB10, Dyella thiooxydans isolated from rhizosphere soil of sunflower (Helianthus annuus L.).</title>
        <authorList>
            <person name="Lee Y."/>
            <person name="Hwangbo K."/>
            <person name="Chung H."/>
            <person name="Yoo J."/>
            <person name="Kim K.Y."/>
            <person name="Sa T.M."/>
            <person name="Um Y."/>
            <person name="Madhaiyan M."/>
        </authorList>
    </citation>
    <scope>NUCLEOTIDE SEQUENCE [LARGE SCALE GENOMIC DNA]</scope>
    <source>
        <strain evidence="2 3">ATSB10</strain>
    </source>
</reference>
<keyword evidence="3" id="KW-1185">Reference proteome</keyword>
<proteinExistence type="predicted"/>
<dbReference type="Proteomes" id="UP000077255">
    <property type="component" value="Chromosome"/>
</dbReference>
<feature type="compositionally biased region" description="Low complexity" evidence="1">
    <location>
        <begin position="59"/>
        <end position="74"/>
    </location>
</feature>
<accession>A0A161JJR1</accession>
<gene>
    <name evidence="2" type="ORF">ATSB10_38150</name>
</gene>
<dbReference type="KEGG" id="dtx:ATSB10_38150"/>
<dbReference type="EMBL" id="CP014841">
    <property type="protein sequence ID" value="AND71269.1"/>
    <property type="molecule type" value="Genomic_DNA"/>
</dbReference>
<evidence type="ECO:0000313" key="3">
    <source>
        <dbReference type="Proteomes" id="UP000077255"/>
    </source>
</evidence>
<feature type="region of interest" description="Disordered" evidence="1">
    <location>
        <begin position="36"/>
        <end position="74"/>
    </location>
</feature>
<protein>
    <submittedName>
        <fullName evidence="2">Uncharacterized protein</fullName>
    </submittedName>
</protein>